<evidence type="ECO:0000313" key="2">
    <source>
        <dbReference type="Proteomes" id="UP000828390"/>
    </source>
</evidence>
<dbReference type="Proteomes" id="UP000828390">
    <property type="component" value="Unassembled WGS sequence"/>
</dbReference>
<proteinExistence type="predicted"/>
<name>A0A9D4ET54_DREPO</name>
<protein>
    <recommendedName>
        <fullName evidence="3">SGNH hydrolase-type esterase domain-containing protein</fullName>
    </recommendedName>
</protein>
<dbReference type="Gene3D" id="3.40.50.1110">
    <property type="entry name" value="SGNH hydrolase"/>
    <property type="match status" value="1"/>
</dbReference>
<evidence type="ECO:0008006" key="3">
    <source>
        <dbReference type="Google" id="ProtNLM"/>
    </source>
</evidence>
<reference evidence="1" key="1">
    <citation type="journal article" date="2019" name="bioRxiv">
        <title>The Genome of the Zebra Mussel, Dreissena polymorpha: A Resource for Invasive Species Research.</title>
        <authorList>
            <person name="McCartney M.A."/>
            <person name="Auch B."/>
            <person name="Kono T."/>
            <person name="Mallez S."/>
            <person name="Zhang Y."/>
            <person name="Obille A."/>
            <person name="Becker A."/>
            <person name="Abrahante J.E."/>
            <person name="Garbe J."/>
            <person name="Badalamenti J.P."/>
            <person name="Herman A."/>
            <person name="Mangelson H."/>
            <person name="Liachko I."/>
            <person name="Sullivan S."/>
            <person name="Sone E.D."/>
            <person name="Koren S."/>
            <person name="Silverstein K.A.T."/>
            <person name="Beckman K.B."/>
            <person name="Gohl D.M."/>
        </authorList>
    </citation>
    <scope>NUCLEOTIDE SEQUENCE</scope>
    <source>
        <strain evidence="1">Duluth1</strain>
        <tissue evidence="1">Whole animal</tissue>
    </source>
</reference>
<organism evidence="1 2">
    <name type="scientific">Dreissena polymorpha</name>
    <name type="common">Zebra mussel</name>
    <name type="synonym">Mytilus polymorpha</name>
    <dbReference type="NCBI Taxonomy" id="45954"/>
    <lineage>
        <taxon>Eukaryota</taxon>
        <taxon>Metazoa</taxon>
        <taxon>Spiralia</taxon>
        <taxon>Lophotrochozoa</taxon>
        <taxon>Mollusca</taxon>
        <taxon>Bivalvia</taxon>
        <taxon>Autobranchia</taxon>
        <taxon>Heteroconchia</taxon>
        <taxon>Euheterodonta</taxon>
        <taxon>Imparidentia</taxon>
        <taxon>Neoheterodontei</taxon>
        <taxon>Myida</taxon>
        <taxon>Dreissenoidea</taxon>
        <taxon>Dreissenidae</taxon>
        <taxon>Dreissena</taxon>
    </lineage>
</organism>
<comment type="caution">
    <text evidence="1">The sequence shown here is derived from an EMBL/GenBank/DDBJ whole genome shotgun (WGS) entry which is preliminary data.</text>
</comment>
<dbReference type="AlphaFoldDB" id="A0A9D4ET54"/>
<keyword evidence="2" id="KW-1185">Reference proteome</keyword>
<gene>
    <name evidence="1" type="ORF">DPMN_163395</name>
</gene>
<sequence length="111" mass="12834">MANNQVATFHLIRGGLRYVKAAFHEVSIIWMDILPRLVWAHGSPEDRKRRRLNRLGREMARKINGRDLGAIIVDIDNTTSGFFRVDGMHLSQVGLEMLFWSFKEKIADLLK</sequence>
<evidence type="ECO:0000313" key="1">
    <source>
        <dbReference type="EMBL" id="KAH3785309.1"/>
    </source>
</evidence>
<reference evidence="1" key="2">
    <citation type="submission" date="2020-11" db="EMBL/GenBank/DDBJ databases">
        <authorList>
            <person name="McCartney M.A."/>
            <person name="Auch B."/>
            <person name="Kono T."/>
            <person name="Mallez S."/>
            <person name="Becker A."/>
            <person name="Gohl D.M."/>
            <person name="Silverstein K.A.T."/>
            <person name="Koren S."/>
            <person name="Bechman K.B."/>
            <person name="Herman A."/>
            <person name="Abrahante J.E."/>
            <person name="Garbe J."/>
        </authorList>
    </citation>
    <scope>NUCLEOTIDE SEQUENCE</scope>
    <source>
        <strain evidence="1">Duluth1</strain>
        <tissue evidence="1">Whole animal</tissue>
    </source>
</reference>
<accession>A0A9D4ET54</accession>
<dbReference type="EMBL" id="JAIWYP010000008">
    <property type="protein sequence ID" value="KAH3785309.1"/>
    <property type="molecule type" value="Genomic_DNA"/>
</dbReference>
<dbReference type="SUPFAM" id="SSF52266">
    <property type="entry name" value="SGNH hydrolase"/>
    <property type="match status" value="1"/>
</dbReference>
<dbReference type="InterPro" id="IPR036514">
    <property type="entry name" value="SGNH_hydro_sf"/>
</dbReference>